<evidence type="ECO:0000256" key="1">
    <source>
        <dbReference type="SAM" id="MobiDB-lite"/>
    </source>
</evidence>
<dbReference type="WBParaSite" id="Pan_g7117.t1">
    <property type="protein sequence ID" value="Pan_g7117.t1"/>
    <property type="gene ID" value="Pan_g7117"/>
</dbReference>
<reference evidence="3" key="2">
    <citation type="submission" date="2020-10" db="UniProtKB">
        <authorList>
            <consortium name="WormBaseParasite"/>
        </authorList>
    </citation>
    <scope>IDENTIFICATION</scope>
</reference>
<evidence type="ECO:0000313" key="2">
    <source>
        <dbReference type="Proteomes" id="UP000492821"/>
    </source>
</evidence>
<organism evidence="2 3">
    <name type="scientific">Panagrellus redivivus</name>
    <name type="common">Microworm</name>
    <dbReference type="NCBI Taxonomy" id="6233"/>
    <lineage>
        <taxon>Eukaryota</taxon>
        <taxon>Metazoa</taxon>
        <taxon>Ecdysozoa</taxon>
        <taxon>Nematoda</taxon>
        <taxon>Chromadorea</taxon>
        <taxon>Rhabditida</taxon>
        <taxon>Tylenchina</taxon>
        <taxon>Panagrolaimomorpha</taxon>
        <taxon>Panagrolaimoidea</taxon>
        <taxon>Panagrolaimidae</taxon>
        <taxon>Panagrellus</taxon>
    </lineage>
</organism>
<dbReference type="AlphaFoldDB" id="A0A7E4W7R0"/>
<accession>A0A7E4W7R0</accession>
<feature type="region of interest" description="Disordered" evidence="1">
    <location>
        <begin position="151"/>
        <end position="171"/>
    </location>
</feature>
<protein>
    <submittedName>
        <fullName evidence="3">DBR1 domain-containing protein</fullName>
    </submittedName>
</protein>
<reference evidence="2" key="1">
    <citation type="journal article" date="2013" name="Genetics">
        <title>The draft genome and transcriptome of Panagrellus redivivus are shaped by the harsh demands of a free-living lifestyle.</title>
        <authorList>
            <person name="Srinivasan J."/>
            <person name="Dillman A.R."/>
            <person name="Macchietto M.G."/>
            <person name="Heikkinen L."/>
            <person name="Lakso M."/>
            <person name="Fracchia K.M."/>
            <person name="Antoshechkin I."/>
            <person name="Mortazavi A."/>
            <person name="Wong G."/>
            <person name="Sternberg P.W."/>
        </authorList>
    </citation>
    <scope>NUCLEOTIDE SEQUENCE [LARGE SCALE GENOMIC DNA]</scope>
    <source>
        <strain evidence="2">MT8872</strain>
    </source>
</reference>
<evidence type="ECO:0000313" key="3">
    <source>
        <dbReference type="WBParaSite" id="Pan_g7117.t1"/>
    </source>
</evidence>
<dbReference type="Proteomes" id="UP000492821">
    <property type="component" value="Unassembled WGS sequence"/>
</dbReference>
<proteinExistence type="predicted"/>
<name>A0A7E4W7R0_PANRE</name>
<sequence>MASVADSPKLQLQRNATVFKWRQTEYSDAMSQLPQVWVICNESRTTFDLPPSPNDLPRLRSAVLNDAERARACSQIGPTWLRRNKVTNKPTGPPAAAKILKEGILPPLDFLNLVEDDSDDSEDISNEKDLASATKPSVDFDVDVKTSVLMTDDEKQSNGDGETVAPEVPVDGSADAAVVSNVESTMTPTAATEAVKIEATINSIDVAEQLSQNDESTTPTVLEIAETEAIKIDESDNEALEKGIKEEAPVARAFAAPSFNQIVPESDEQHNDVFDLNEEERKSFSMTTPSTTTTSERPRTRGTTTTRRVDTVEATSTSTSVPSVSTFFSQDDPILAADRIRQIANMEFYSLSISELANTSLLTKMVGSEERVYVGPDADELKDLLIRKFHCQ</sequence>
<keyword evidence="2" id="KW-1185">Reference proteome</keyword>
<feature type="region of interest" description="Disordered" evidence="1">
    <location>
        <begin position="278"/>
        <end position="309"/>
    </location>
</feature>
<feature type="compositionally biased region" description="Low complexity" evidence="1">
    <location>
        <begin position="287"/>
        <end position="309"/>
    </location>
</feature>